<dbReference type="Gene3D" id="1.10.287.130">
    <property type="match status" value="1"/>
</dbReference>
<comment type="caution">
    <text evidence="16">The sequence shown here is derived from an EMBL/GenBank/DDBJ whole genome shotgun (WGS) entry which is preliminary data.</text>
</comment>
<dbReference type="Pfam" id="PF00512">
    <property type="entry name" value="HisKA"/>
    <property type="match status" value="1"/>
</dbReference>
<feature type="domain" description="PAS" evidence="14">
    <location>
        <begin position="257"/>
        <end position="327"/>
    </location>
</feature>
<dbReference type="SMART" id="SM00448">
    <property type="entry name" value="REC"/>
    <property type="match status" value="1"/>
</dbReference>
<sequence length="891" mass="98629">MKAVQTTPYSYVVILLVCLCFSALYLRVTEQTKENSATTSAATHQTHLDSQLKLLSSIARKMEPKAAFLAWKNSLDESLQHTTSGYLITIGTQRVIDSTEQMAIDSPAIQVISNDDLILAALTATEPVFLKVQDSLFGLIKACNSASVAETQCFLYALQQRITQPPQQSLPQQLVWLLFAFILSVSILAYLKLRIRGLKKAIQSFPDPRSLNELQGDEFSVIEQGISSIEAQSNADSVQLESELHQKDLLSVQLKSQYSRLSAIINTVIDGVITIDKHGTVETFNLAAEKIFGYRANEVIGNNVKMLMPTPYQDEHNDYITNYLDTGNAKVIGSGREVLGQRADGALFPLELSVSEMNVDGERMFTGVVRDISEITEQKSLLSDQVSRTRAIIETVIDGIITINEYGVVDSFNPAAEKIFGYTEHEVIGQNIKMLMPAPYQQEHDTYLSNYRDTGIKKVIGSGREVLGRRKDGSVFPLSLSISEMNVGKKRMFTGIVRDITEQKKYEIALSQYRTDLEEKVKQRTAELETASQQAQAASQAKSKFLSRMSHELRTPLNAIIGFTQILDDELLTPAQQDSLNEISKAGKDLMTMVNEILQIATIQTGNLAISKEEVLLNDNIQAAINQLLPQAHSKHLTITFEQTTQIFVSADYTKLKQVITNILDNAIHFSHDGGTINLSLQTLDEQARVIIEDFGIGMSQDKLTSIFEPFERGSDAYSGEEGIGIGLTIASEFLQAMGGTITVESTEGEGTKFTVTVQLLREVYDCPSQASSILYIEDNVTNRKLMKRLINRVDNVEYFEAVDGASGIDAASQILPSIILLDINLPDMSGYDVFKLLKENDKTKNIPVVAVSANAMAADKEKATELGFTDYITKPIEMNELKSVLETLLI</sequence>
<keyword evidence="3 10" id="KW-0597">Phosphoprotein</keyword>
<feature type="domain" description="Histidine kinase" evidence="12">
    <location>
        <begin position="548"/>
        <end position="762"/>
    </location>
</feature>
<dbReference type="Pfam" id="PF02518">
    <property type="entry name" value="HATPase_c"/>
    <property type="match status" value="1"/>
</dbReference>
<dbReference type="SMART" id="SM00086">
    <property type="entry name" value="PAC"/>
    <property type="match status" value="2"/>
</dbReference>
<dbReference type="PRINTS" id="PR00344">
    <property type="entry name" value="BCTRLSENSOR"/>
</dbReference>
<keyword evidence="4" id="KW-0808">Transferase</keyword>
<evidence type="ECO:0000256" key="11">
    <source>
        <dbReference type="SAM" id="Phobius"/>
    </source>
</evidence>
<keyword evidence="6" id="KW-0418">Kinase</keyword>
<feature type="transmembrane region" description="Helical" evidence="11">
    <location>
        <begin position="9"/>
        <end position="28"/>
    </location>
</feature>
<dbReference type="InterPro" id="IPR000014">
    <property type="entry name" value="PAS"/>
</dbReference>
<keyword evidence="11" id="KW-1133">Transmembrane helix</keyword>
<proteinExistence type="predicted"/>
<feature type="domain" description="Response regulatory" evidence="13">
    <location>
        <begin position="773"/>
        <end position="890"/>
    </location>
</feature>
<dbReference type="GO" id="GO:0006355">
    <property type="term" value="P:regulation of DNA-templated transcription"/>
    <property type="evidence" value="ECO:0007669"/>
    <property type="project" value="InterPro"/>
</dbReference>
<dbReference type="PROSITE" id="PS50113">
    <property type="entry name" value="PAC"/>
    <property type="match status" value="1"/>
</dbReference>
<dbReference type="EC" id="2.7.13.3" evidence="2"/>
<feature type="transmembrane region" description="Helical" evidence="11">
    <location>
        <begin position="174"/>
        <end position="191"/>
    </location>
</feature>
<evidence type="ECO:0000259" key="15">
    <source>
        <dbReference type="PROSITE" id="PS50113"/>
    </source>
</evidence>
<evidence type="ECO:0000313" key="17">
    <source>
        <dbReference type="Proteomes" id="UP000179786"/>
    </source>
</evidence>
<dbReference type="FunFam" id="3.30.565.10:FF:000006">
    <property type="entry name" value="Sensor histidine kinase WalK"/>
    <property type="match status" value="1"/>
</dbReference>
<evidence type="ECO:0000256" key="8">
    <source>
        <dbReference type="ARBA" id="ARBA00059827"/>
    </source>
</evidence>
<dbReference type="Pfam" id="PF00072">
    <property type="entry name" value="Response_reg"/>
    <property type="match status" value="1"/>
</dbReference>
<evidence type="ECO:0000259" key="13">
    <source>
        <dbReference type="PROSITE" id="PS50110"/>
    </source>
</evidence>
<keyword evidence="5" id="KW-0547">Nucleotide-binding</keyword>
<evidence type="ECO:0000256" key="7">
    <source>
        <dbReference type="ARBA" id="ARBA00022840"/>
    </source>
</evidence>
<dbReference type="InterPro" id="IPR013767">
    <property type="entry name" value="PAS_fold"/>
</dbReference>
<name>A0A1S1MS98_9GAMM</name>
<dbReference type="InterPro" id="IPR001610">
    <property type="entry name" value="PAC"/>
</dbReference>
<accession>A0A1S1MS98</accession>
<dbReference type="Gene3D" id="3.40.50.2300">
    <property type="match status" value="1"/>
</dbReference>
<dbReference type="InterPro" id="IPR004358">
    <property type="entry name" value="Sig_transdc_His_kin-like_C"/>
</dbReference>
<evidence type="ECO:0000256" key="3">
    <source>
        <dbReference type="ARBA" id="ARBA00022553"/>
    </source>
</evidence>
<keyword evidence="17" id="KW-1185">Reference proteome</keyword>
<dbReference type="Pfam" id="PF00989">
    <property type="entry name" value="PAS"/>
    <property type="match status" value="2"/>
</dbReference>
<dbReference type="GO" id="GO:0009927">
    <property type="term" value="F:histidine phosphotransfer kinase activity"/>
    <property type="evidence" value="ECO:0007669"/>
    <property type="project" value="TreeGrafter"/>
</dbReference>
<dbReference type="InterPro" id="IPR001789">
    <property type="entry name" value="Sig_transdc_resp-reg_receiver"/>
</dbReference>
<organism evidence="16 17">
    <name type="scientific">Pseudoalteromonas amylolytica</name>
    <dbReference type="NCBI Taxonomy" id="1859457"/>
    <lineage>
        <taxon>Bacteria</taxon>
        <taxon>Pseudomonadati</taxon>
        <taxon>Pseudomonadota</taxon>
        <taxon>Gammaproteobacteria</taxon>
        <taxon>Alteromonadales</taxon>
        <taxon>Pseudoalteromonadaceae</taxon>
        <taxon>Pseudoalteromonas</taxon>
    </lineage>
</organism>
<protein>
    <recommendedName>
        <fullName evidence="9">Sensor protein FixL</fullName>
        <ecNumber evidence="2">2.7.13.3</ecNumber>
    </recommendedName>
</protein>
<evidence type="ECO:0000259" key="12">
    <source>
        <dbReference type="PROSITE" id="PS50109"/>
    </source>
</evidence>
<evidence type="ECO:0000256" key="4">
    <source>
        <dbReference type="ARBA" id="ARBA00022679"/>
    </source>
</evidence>
<dbReference type="SMART" id="SM00387">
    <property type="entry name" value="HATPase_c"/>
    <property type="match status" value="1"/>
</dbReference>
<dbReference type="EMBL" id="MKJU01000027">
    <property type="protein sequence ID" value="OHU90013.1"/>
    <property type="molecule type" value="Genomic_DNA"/>
</dbReference>
<evidence type="ECO:0000256" key="2">
    <source>
        <dbReference type="ARBA" id="ARBA00012438"/>
    </source>
</evidence>
<dbReference type="PROSITE" id="PS50110">
    <property type="entry name" value="RESPONSE_REGULATORY"/>
    <property type="match status" value="1"/>
</dbReference>
<feature type="modified residue" description="4-aspartylphosphate" evidence="10">
    <location>
        <position position="823"/>
    </location>
</feature>
<evidence type="ECO:0000259" key="14">
    <source>
        <dbReference type="PROSITE" id="PS50112"/>
    </source>
</evidence>
<dbReference type="STRING" id="1859457.BET10_14635"/>
<evidence type="ECO:0000313" key="16">
    <source>
        <dbReference type="EMBL" id="OHU90013.1"/>
    </source>
</evidence>
<dbReference type="PANTHER" id="PTHR43047:SF72">
    <property type="entry name" value="OSMOSENSING HISTIDINE PROTEIN KINASE SLN1"/>
    <property type="match status" value="1"/>
</dbReference>
<dbReference type="PROSITE" id="PS50109">
    <property type="entry name" value="HIS_KIN"/>
    <property type="match status" value="1"/>
</dbReference>
<keyword evidence="11" id="KW-0472">Membrane</keyword>
<dbReference type="InterPro" id="IPR003661">
    <property type="entry name" value="HisK_dim/P_dom"/>
</dbReference>
<evidence type="ECO:0000256" key="5">
    <source>
        <dbReference type="ARBA" id="ARBA00022741"/>
    </source>
</evidence>
<evidence type="ECO:0000256" key="1">
    <source>
        <dbReference type="ARBA" id="ARBA00000085"/>
    </source>
</evidence>
<dbReference type="SMART" id="SM00388">
    <property type="entry name" value="HisKA"/>
    <property type="match status" value="1"/>
</dbReference>
<dbReference type="SUPFAM" id="SSF52172">
    <property type="entry name" value="CheY-like"/>
    <property type="match status" value="1"/>
</dbReference>
<dbReference type="AlphaFoldDB" id="A0A1S1MS98"/>
<dbReference type="SUPFAM" id="SSF47384">
    <property type="entry name" value="Homodimeric domain of signal transducing histidine kinase"/>
    <property type="match status" value="1"/>
</dbReference>
<dbReference type="PANTHER" id="PTHR43047">
    <property type="entry name" value="TWO-COMPONENT HISTIDINE PROTEIN KINASE"/>
    <property type="match status" value="1"/>
</dbReference>
<dbReference type="InterPro" id="IPR036890">
    <property type="entry name" value="HATPase_C_sf"/>
</dbReference>
<dbReference type="Gene3D" id="3.30.450.20">
    <property type="entry name" value="PAS domain"/>
    <property type="match status" value="2"/>
</dbReference>
<dbReference type="RefSeq" id="WP_070985982.1">
    <property type="nucleotide sequence ID" value="NZ_MKJU01000027.1"/>
</dbReference>
<dbReference type="SMART" id="SM00091">
    <property type="entry name" value="PAS"/>
    <property type="match status" value="2"/>
</dbReference>
<gene>
    <name evidence="16" type="ORF">BET10_14635</name>
</gene>
<evidence type="ECO:0000256" key="6">
    <source>
        <dbReference type="ARBA" id="ARBA00022777"/>
    </source>
</evidence>
<dbReference type="InterPro" id="IPR000700">
    <property type="entry name" value="PAS-assoc_C"/>
</dbReference>
<evidence type="ECO:0000256" key="10">
    <source>
        <dbReference type="PROSITE-ProRule" id="PRU00169"/>
    </source>
</evidence>
<dbReference type="CDD" id="cd00082">
    <property type="entry name" value="HisKA"/>
    <property type="match status" value="1"/>
</dbReference>
<dbReference type="FunFam" id="3.30.450.20:FF:000060">
    <property type="entry name" value="Sensor protein FixL"/>
    <property type="match status" value="2"/>
</dbReference>
<dbReference type="Gene3D" id="3.30.565.10">
    <property type="entry name" value="Histidine kinase-like ATPase, C-terminal domain"/>
    <property type="match status" value="1"/>
</dbReference>
<dbReference type="InterPro" id="IPR036097">
    <property type="entry name" value="HisK_dim/P_sf"/>
</dbReference>
<dbReference type="Proteomes" id="UP000179786">
    <property type="component" value="Unassembled WGS sequence"/>
</dbReference>
<dbReference type="GO" id="GO:0005886">
    <property type="term" value="C:plasma membrane"/>
    <property type="evidence" value="ECO:0007669"/>
    <property type="project" value="TreeGrafter"/>
</dbReference>
<feature type="domain" description="PAS" evidence="14">
    <location>
        <begin position="385"/>
        <end position="437"/>
    </location>
</feature>
<comment type="function">
    <text evidence="8">Putative oxygen sensor; modulates the activity of FixJ, a transcriptional activator of nitrogen fixation fixK gene. FixL probably acts as a kinase that phosphorylates FixJ.</text>
</comment>
<dbReference type="CDD" id="cd00130">
    <property type="entry name" value="PAS"/>
    <property type="match status" value="2"/>
</dbReference>
<reference evidence="16 17" key="1">
    <citation type="submission" date="2016-09" db="EMBL/GenBank/DDBJ databases">
        <title>Pseudoalteromonas amylolytica sp. nov., isolated from the surface seawater.</title>
        <authorList>
            <person name="Wu Y.-H."/>
            <person name="Cheng H."/>
            <person name="Jin X.-B."/>
            <person name="Wang C.-S."/>
            <person name="Xu X.-W."/>
        </authorList>
    </citation>
    <scope>NUCLEOTIDE SEQUENCE [LARGE SCALE GENOMIC DNA]</scope>
    <source>
        <strain evidence="16 17">JW1</strain>
    </source>
</reference>
<dbReference type="SUPFAM" id="SSF55785">
    <property type="entry name" value="PYP-like sensor domain (PAS domain)"/>
    <property type="match status" value="2"/>
</dbReference>
<dbReference type="CDD" id="cd00075">
    <property type="entry name" value="HATPase"/>
    <property type="match status" value="1"/>
</dbReference>
<dbReference type="NCBIfam" id="TIGR00229">
    <property type="entry name" value="sensory_box"/>
    <property type="match status" value="2"/>
</dbReference>
<dbReference type="GO" id="GO:0000155">
    <property type="term" value="F:phosphorelay sensor kinase activity"/>
    <property type="evidence" value="ECO:0007669"/>
    <property type="project" value="InterPro"/>
</dbReference>
<keyword evidence="7" id="KW-0067">ATP-binding</keyword>
<dbReference type="SUPFAM" id="SSF55874">
    <property type="entry name" value="ATPase domain of HSP90 chaperone/DNA topoisomerase II/histidine kinase"/>
    <property type="match status" value="1"/>
</dbReference>
<feature type="domain" description="PAC" evidence="15">
    <location>
        <begin position="462"/>
        <end position="512"/>
    </location>
</feature>
<comment type="catalytic activity">
    <reaction evidence="1">
        <text>ATP + protein L-histidine = ADP + protein N-phospho-L-histidine.</text>
        <dbReference type="EC" id="2.7.13.3"/>
    </reaction>
</comment>
<evidence type="ECO:0000256" key="9">
    <source>
        <dbReference type="ARBA" id="ARBA00070616"/>
    </source>
</evidence>
<dbReference type="InterPro" id="IPR003594">
    <property type="entry name" value="HATPase_dom"/>
</dbReference>
<dbReference type="GO" id="GO:0005524">
    <property type="term" value="F:ATP binding"/>
    <property type="evidence" value="ECO:0007669"/>
    <property type="project" value="UniProtKB-KW"/>
</dbReference>
<dbReference type="InterPro" id="IPR035965">
    <property type="entry name" value="PAS-like_dom_sf"/>
</dbReference>
<keyword evidence="11" id="KW-0812">Transmembrane</keyword>
<dbReference type="InterPro" id="IPR011006">
    <property type="entry name" value="CheY-like_superfamily"/>
</dbReference>
<dbReference type="InterPro" id="IPR005467">
    <property type="entry name" value="His_kinase_dom"/>
</dbReference>
<dbReference type="PROSITE" id="PS50112">
    <property type="entry name" value="PAS"/>
    <property type="match status" value="2"/>
</dbReference>